<gene>
    <name evidence="5" type="ORF">F5Z01DRAFT_660426</name>
</gene>
<sequence>MAPSLVEQVSVDRLGPNEFVSKALPVHMGNASPMAYGGCALAIAMSAAYATVPESLVPYSMMGHFLGPASTDRKLYASVTQTRNTRSFATRRVEIKQKLDNGNFRSCLEAMIDFQIREPSLFDYSTPTWDRWPKPDDCPTLLSHAESLKARGLATQQEADHFAKTFSANAELFESRYCTNGVSGQNLGGVAKHAPTMQDNLPITSRFSAEWQRALCELKTPAENFAALAFLMDAALSFLPLTFMNMFLDDVGACASLDFALRMFVGDLKMEDWLLKERSTSRGGEGRTYSEGRLFDERGQMVASMTQQSIMRAKPAPKKSKI</sequence>
<protein>
    <submittedName>
        <fullName evidence="5">Thioesterase-like superfamily-domain-containing protein</fullName>
    </submittedName>
</protein>
<dbReference type="GO" id="GO:0006637">
    <property type="term" value="P:acyl-CoA metabolic process"/>
    <property type="evidence" value="ECO:0007669"/>
    <property type="project" value="InterPro"/>
</dbReference>
<dbReference type="AlphaFoldDB" id="A0A9P8CMH5"/>
<evidence type="ECO:0000313" key="6">
    <source>
        <dbReference type="Proteomes" id="UP000887229"/>
    </source>
</evidence>
<dbReference type="Pfam" id="PF13622">
    <property type="entry name" value="4HBT_3"/>
    <property type="match status" value="1"/>
</dbReference>
<dbReference type="InterPro" id="IPR003703">
    <property type="entry name" value="Acyl_CoA_thio"/>
</dbReference>
<dbReference type="GO" id="GO:0005782">
    <property type="term" value="C:peroxisomal matrix"/>
    <property type="evidence" value="ECO:0007669"/>
    <property type="project" value="UniProtKB-SubCell"/>
</dbReference>
<evidence type="ECO:0000259" key="4">
    <source>
        <dbReference type="Pfam" id="PF20789"/>
    </source>
</evidence>
<dbReference type="SUPFAM" id="SSF54637">
    <property type="entry name" value="Thioesterase/thiol ester dehydrase-isomerase"/>
    <property type="match status" value="2"/>
</dbReference>
<name>A0A9P8CMH5_9HYPO</name>
<dbReference type="CDD" id="cd03444">
    <property type="entry name" value="Thioesterase_II_repeat1"/>
    <property type="match status" value="1"/>
</dbReference>
<organism evidence="5 6">
    <name type="scientific">Emericellopsis atlantica</name>
    <dbReference type="NCBI Taxonomy" id="2614577"/>
    <lineage>
        <taxon>Eukaryota</taxon>
        <taxon>Fungi</taxon>
        <taxon>Dikarya</taxon>
        <taxon>Ascomycota</taxon>
        <taxon>Pezizomycotina</taxon>
        <taxon>Sordariomycetes</taxon>
        <taxon>Hypocreomycetidae</taxon>
        <taxon>Hypocreales</taxon>
        <taxon>Bionectriaceae</taxon>
        <taxon>Emericellopsis</taxon>
    </lineage>
</organism>
<accession>A0A9P8CMH5</accession>
<dbReference type="Proteomes" id="UP000887229">
    <property type="component" value="Unassembled WGS sequence"/>
</dbReference>
<feature type="domain" description="Acyl-CoA thioesterase-like C-terminal" evidence="4">
    <location>
        <begin position="203"/>
        <end position="311"/>
    </location>
</feature>
<dbReference type="EMBL" id="MU251261">
    <property type="protein sequence ID" value="KAG9252719.1"/>
    <property type="molecule type" value="Genomic_DNA"/>
</dbReference>
<evidence type="ECO:0000256" key="1">
    <source>
        <dbReference type="ARBA" id="ARBA00006538"/>
    </source>
</evidence>
<dbReference type="RefSeq" id="XP_046116643.1">
    <property type="nucleotide sequence ID" value="XM_046263827.1"/>
</dbReference>
<comment type="caution">
    <text evidence="5">The sequence shown here is derived from an EMBL/GenBank/DDBJ whole genome shotgun (WGS) entry which is preliminary data.</text>
</comment>
<dbReference type="Gene3D" id="2.40.160.210">
    <property type="entry name" value="Acyl-CoA thioesterase, double hotdog domain"/>
    <property type="match status" value="1"/>
</dbReference>
<dbReference type="PANTHER" id="PTHR11066:SF35">
    <property type="entry name" value="ACYL-COA THIOESTERASE II"/>
    <property type="match status" value="1"/>
</dbReference>
<keyword evidence="2" id="KW-0378">Hydrolase</keyword>
<dbReference type="GO" id="GO:0009062">
    <property type="term" value="P:fatty acid catabolic process"/>
    <property type="evidence" value="ECO:0007669"/>
    <property type="project" value="TreeGrafter"/>
</dbReference>
<reference evidence="5" key="1">
    <citation type="journal article" date="2021" name="IMA Fungus">
        <title>Genomic characterization of three marine fungi, including Emericellopsis atlantica sp. nov. with signatures of a generalist lifestyle and marine biomass degradation.</title>
        <authorList>
            <person name="Hagestad O.C."/>
            <person name="Hou L."/>
            <person name="Andersen J.H."/>
            <person name="Hansen E.H."/>
            <person name="Altermark B."/>
            <person name="Li C."/>
            <person name="Kuhnert E."/>
            <person name="Cox R.J."/>
            <person name="Crous P.W."/>
            <person name="Spatafora J.W."/>
            <person name="Lail K."/>
            <person name="Amirebrahimi M."/>
            <person name="Lipzen A."/>
            <person name="Pangilinan J."/>
            <person name="Andreopoulos W."/>
            <person name="Hayes R.D."/>
            <person name="Ng V."/>
            <person name="Grigoriev I.V."/>
            <person name="Jackson S.A."/>
            <person name="Sutton T.D.S."/>
            <person name="Dobson A.D.W."/>
            <person name="Rama T."/>
        </authorList>
    </citation>
    <scope>NUCLEOTIDE SEQUENCE</scope>
    <source>
        <strain evidence="5">TS7</strain>
    </source>
</reference>
<dbReference type="InterPro" id="IPR029069">
    <property type="entry name" value="HotDog_dom_sf"/>
</dbReference>
<comment type="similarity">
    <text evidence="1">Belongs to the C/M/P thioester hydrolase family.</text>
</comment>
<dbReference type="InterPro" id="IPR042171">
    <property type="entry name" value="Acyl-CoA_hotdog"/>
</dbReference>
<dbReference type="InterPro" id="IPR049450">
    <property type="entry name" value="ACOT8-like_C"/>
</dbReference>
<evidence type="ECO:0000313" key="5">
    <source>
        <dbReference type="EMBL" id="KAG9252719.1"/>
    </source>
</evidence>
<dbReference type="PANTHER" id="PTHR11066">
    <property type="entry name" value="ACYL-COA THIOESTERASE"/>
    <property type="match status" value="1"/>
</dbReference>
<evidence type="ECO:0000259" key="3">
    <source>
        <dbReference type="Pfam" id="PF13622"/>
    </source>
</evidence>
<dbReference type="GeneID" id="70294730"/>
<evidence type="ECO:0000256" key="2">
    <source>
        <dbReference type="ARBA" id="ARBA00022801"/>
    </source>
</evidence>
<keyword evidence="6" id="KW-1185">Reference proteome</keyword>
<dbReference type="GO" id="GO:0047617">
    <property type="term" value="F:fatty acyl-CoA hydrolase activity"/>
    <property type="evidence" value="ECO:0007669"/>
    <property type="project" value="InterPro"/>
</dbReference>
<proteinExistence type="inferred from homology"/>
<dbReference type="CDD" id="cd03445">
    <property type="entry name" value="Thioesterase_II_repeat2"/>
    <property type="match status" value="1"/>
</dbReference>
<dbReference type="InterPro" id="IPR049449">
    <property type="entry name" value="TesB_ACOT8-like_N"/>
</dbReference>
<dbReference type="OrthoDB" id="68328at2759"/>
<dbReference type="Pfam" id="PF20789">
    <property type="entry name" value="4HBT_3C"/>
    <property type="match status" value="1"/>
</dbReference>
<feature type="domain" description="Acyl-CoA thioesterase-like N-terminal HotDog" evidence="3">
    <location>
        <begin position="27"/>
        <end position="115"/>
    </location>
</feature>